<protein>
    <submittedName>
        <fullName evidence="1 4">Uncharacterized protein</fullName>
    </submittedName>
</protein>
<evidence type="ECO:0000313" key="4">
    <source>
        <dbReference type="WBParaSite" id="DME_0000080601-mRNA-1"/>
    </source>
</evidence>
<gene>
    <name evidence="1" type="ORF">DME_LOCUS5166</name>
</gene>
<evidence type="ECO:0000313" key="2">
    <source>
        <dbReference type="Proteomes" id="UP000038040"/>
    </source>
</evidence>
<dbReference type="Proteomes" id="UP000038040">
    <property type="component" value="Unplaced"/>
</dbReference>
<evidence type="ECO:0000313" key="3">
    <source>
        <dbReference type="Proteomes" id="UP000274756"/>
    </source>
</evidence>
<reference evidence="1 3" key="2">
    <citation type="submission" date="2018-11" db="EMBL/GenBank/DDBJ databases">
        <authorList>
            <consortium name="Pathogen Informatics"/>
        </authorList>
    </citation>
    <scope>NUCLEOTIDE SEQUENCE [LARGE SCALE GENOMIC DNA]</scope>
</reference>
<evidence type="ECO:0000313" key="1">
    <source>
        <dbReference type="EMBL" id="VDN55193.1"/>
    </source>
</evidence>
<accession>A0A0N4U2B5</accession>
<keyword evidence="3" id="KW-1185">Reference proteome</keyword>
<organism evidence="2 4">
    <name type="scientific">Dracunculus medinensis</name>
    <name type="common">Guinea worm</name>
    <dbReference type="NCBI Taxonomy" id="318479"/>
    <lineage>
        <taxon>Eukaryota</taxon>
        <taxon>Metazoa</taxon>
        <taxon>Ecdysozoa</taxon>
        <taxon>Nematoda</taxon>
        <taxon>Chromadorea</taxon>
        <taxon>Rhabditida</taxon>
        <taxon>Spirurina</taxon>
        <taxon>Dracunculoidea</taxon>
        <taxon>Dracunculidae</taxon>
        <taxon>Dracunculus</taxon>
    </lineage>
</organism>
<proteinExistence type="predicted"/>
<reference evidence="4" key="1">
    <citation type="submission" date="2017-02" db="UniProtKB">
        <authorList>
            <consortium name="WormBaseParasite"/>
        </authorList>
    </citation>
    <scope>IDENTIFICATION</scope>
</reference>
<dbReference type="EMBL" id="UYYG01001151">
    <property type="protein sequence ID" value="VDN55193.1"/>
    <property type="molecule type" value="Genomic_DNA"/>
</dbReference>
<sequence>MASEEFCCTDDVVLDHCNSEAFSVDVLNKRGTFSVALPRLLTTIMATIKKVEALSRKNIHTSERPVHILILIRYIYIYPTVTSISAVSTIKQYCNNKSNNLARNIERKSAWQLSSSELSNTSLATSLSSTTNYQQSPGQIVNLVNVRSRSMSVLTDATYNEKPTATFRTRTVSSGIASIKIPSESNDNAIIGSESKLSFSNNVSNNDYININVTDSKNTRRVLPIINARQ</sequence>
<dbReference type="AlphaFoldDB" id="A0A0N4U2B5"/>
<dbReference type="Proteomes" id="UP000274756">
    <property type="component" value="Unassembled WGS sequence"/>
</dbReference>
<name>A0A0N4U2B5_DRAME</name>
<dbReference type="WBParaSite" id="DME_0000080601-mRNA-1">
    <property type="protein sequence ID" value="DME_0000080601-mRNA-1"/>
    <property type="gene ID" value="DME_0000080601"/>
</dbReference>